<protein>
    <submittedName>
        <fullName evidence="7">Plant self-incompatibility S1</fullName>
    </submittedName>
</protein>
<keyword evidence="4" id="KW-0964">Secreted</keyword>
<dbReference type="Proteomes" id="UP000245207">
    <property type="component" value="Unassembled WGS sequence"/>
</dbReference>
<feature type="signal peptide" evidence="6">
    <location>
        <begin position="1"/>
        <end position="19"/>
    </location>
</feature>
<proteinExistence type="inferred from homology"/>
<evidence type="ECO:0000313" key="8">
    <source>
        <dbReference type="Proteomes" id="UP000245207"/>
    </source>
</evidence>
<evidence type="ECO:0000256" key="3">
    <source>
        <dbReference type="ARBA" id="ARBA00022471"/>
    </source>
</evidence>
<evidence type="ECO:0000256" key="6">
    <source>
        <dbReference type="SAM" id="SignalP"/>
    </source>
</evidence>
<sequence length="151" mass="17766">MNFIMCALFILATLSCGFGQRSNNFTQLRMFIMTSGIKEGISFHVYEKVKDKIVKDYGNHTLGINEEFDWKFWIGIGEYVRGDFWLADKKNATISVFNFDVWKHCYNGNLFKTQHCYWKVHPDGFYLSKHNNTFPEGWVFKHPWACLVEGI</sequence>
<dbReference type="OrthoDB" id="876876at2759"/>
<keyword evidence="5 6" id="KW-0732">Signal</keyword>
<gene>
    <name evidence="7" type="ORF">CTI12_AA527180</name>
</gene>
<dbReference type="AlphaFoldDB" id="A0A2U1L6Q2"/>
<dbReference type="Pfam" id="PF05938">
    <property type="entry name" value="Self-incomp_S1"/>
    <property type="match status" value="1"/>
</dbReference>
<comment type="caution">
    <text evidence="7">The sequence shown here is derived from an EMBL/GenBank/DDBJ whole genome shotgun (WGS) entry which is preliminary data.</text>
</comment>
<accession>A0A2U1L6Q2</accession>
<comment type="similarity">
    <text evidence="2">Belongs to the plant self-incompatibility (S1) protein family.</text>
</comment>
<feature type="chain" id="PRO_5036477908" evidence="6">
    <location>
        <begin position="20"/>
        <end position="151"/>
    </location>
</feature>
<keyword evidence="8" id="KW-1185">Reference proteome</keyword>
<dbReference type="GO" id="GO:0060320">
    <property type="term" value="P:rejection of self pollen"/>
    <property type="evidence" value="ECO:0007669"/>
    <property type="project" value="UniProtKB-KW"/>
</dbReference>
<dbReference type="GO" id="GO:0005576">
    <property type="term" value="C:extracellular region"/>
    <property type="evidence" value="ECO:0007669"/>
    <property type="project" value="UniProtKB-SubCell"/>
</dbReference>
<dbReference type="InterPro" id="IPR010264">
    <property type="entry name" value="Self-incomp_S1"/>
</dbReference>
<evidence type="ECO:0000256" key="4">
    <source>
        <dbReference type="ARBA" id="ARBA00022525"/>
    </source>
</evidence>
<name>A0A2U1L6Q2_ARTAN</name>
<evidence type="ECO:0000256" key="1">
    <source>
        <dbReference type="ARBA" id="ARBA00004613"/>
    </source>
</evidence>
<reference evidence="7 8" key="1">
    <citation type="journal article" date="2018" name="Mol. Plant">
        <title>The genome of Artemisia annua provides insight into the evolution of Asteraceae family and artemisinin biosynthesis.</title>
        <authorList>
            <person name="Shen Q."/>
            <person name="Zhang L."/>
            <person name="Liao Z."/>
            <person name="Wang S."/>
            <person name="Yan T."/>
            <person name="Shi P."/>
            <person name="Liu M."/>
            <person name="Fu X."/>
            <person name="Pan Q."/>
            <person name="Wang Y."/>
            <person name="Lv Z."/>
            <person name="Lu X."/>
            <person name="Zhang F."/>
            <person name="Jiang W."/>
            <person name="Ma Y."/>
            <person name="Chen M."/>
            <person name="Hao X."/>
            <person name="Li L."/>
            <person name="Tang Y."/>
            <person name="Lv G."/>
            <person name="Zhou Y."/>
            <person name="Sun X."/>
            <person name="Brodelius P.E."/>
            <person name="Rose J.K.C."/>
            <person name="Tang K."/>
        </authorList>
    </citation>
    <scope>NUCLEOTIDE SEQUENCE [LARGE SCALE GENOMIC DNA]</scope>
    <source>
        <strain evidence="8">cv. Huhao1</strain>
        <tissue evidence="7">Leaf</tissue>
    </source>
</reference>
<evidence type="ECO:0000256" key="5">
    <source>
        <dbReference type="ARBA" id="ARBA00022729"/>
    </source>
</evidence>
<evidence type="ECO:0000313" key="7">
    <source>
        <dbReference type="EMBL" id="PWA44687.1"/>
    </source>
</evidence>
<evidence type="ECO:0000256" key="2">
    <source>
        <dbReference type="ARBA" id="ARBA00005581"/>
    </source>
</evidence>
<comment type="subcellular location">
    <subcellularLocation>
        <location evidence="1">Secreted</location>
    </subcellularLocation>
</comment>
<keyword evidence="3" id="KW-0713">Self-incompatibility</keyword>
<organism evidence="7 8">
    <name type="scientific">Artemisia annua</name>
    <name type="common">Sweet wormwood</name>
    <dbReference type="NCBI Taxonomy" id="35608"/>
    <lineage>
        <taxon>Eukaryota</taxon>
        <taxon>Viridiplantae</taxon>
        <taxon>Streptophyta</taxon>
        <taxon>Embryophyta</taxon>
        <taxon>Tracheophyta</taxon>
        <taxon>Spermatophyta</taxon>
        <taxon>Magnoliopsida</taxon>
        <taxon>eudicotyledons</taxon>
        <taxon>Gunneridae</taxon>
        <taxon>Pentapetalae</taxon>
        <taxon>asterids</taxon>
        <taxon>campanulids</taxon>
        <taxon>Asterales</taxon>
        <taxon>Asteraceae</taxon>
        <taxon>Asteroideae</taxon>
        <taxon>Anthemideae</taxon>
        <taxon>Artemisiinae</taxon>
        <taxon>Artemisia</taxon>
    </lineage>
</organism>
<dbReference type="EMBL" id="PKPP01011145">
    <property type="protein sequence ID" value="PWA44687.1"/>
    <property type="molecule type" value="Genomic_DNA"/>
</dbReference>